<comment type="caution">
    <text evidence="3">The sequence shown here is derived from an EMBL/GenBank/DDBJ whole genome shotgun (WGS) entry which is preliminary data.</text>
</comment>
<feature type="domain" description="Glycosyl transferase family 1" evidence="1">
    <location>
        <begin position="194"/>
        <end position="343"/>
    </location>
</feature>
<gene>
    <name evidence="3" type="ORF">GCM10009098_02510</name>
</gene>
<protein>
    <submittedName>
        <fullName evidence="3">Glycosyltransferase family 4 protein</fullName>
    </submittedName>
</protein>
<evidence type="ECO:0000313" key="3">
    <source>
        <dbReference type="EMBL" id="GAA0538486.1"/>
    </source>
</evidence>
<dbReference type="PANTHER" id="PTHR12526">
    <property type="entry name" value="GLYCOSYLTRANSFERASE"/>
    <property type="match status" value="1"/>
</dbReference>
<dbReference type="SUPFAM" id="SSF53756">
    <property type="entry name" value="UDP-Glycosyltransferase/glycogen phosphorylase"/>
    <property type="match status" value="1"/>
</dbReference>
<sequence>MNILFVITRSDVMGGASVHLLDLAVGLKAKKYNVHILAGETGILHQQAAARNLSISTVQSLVRQIHPLKDVKAYFELTQAIAKFKPDLVHLHSSKAGLLGRLACKASGTPCVFTAHGWAFTEGVSAKRRFLYKWLERWAAPLAGKIITVSEYDRKLAIKNDVSAASHISLVHNGVADKAQEAGIVHHTEKPVVRLIMVARFEQPKDQQRLLKVLSTLKTLPCHIEFVGDGPELPNAKLLSKKLGVCNKVTFSGARSDVPLRLANADVFILLSHWEGLPLTILEAMSFGLPIIASDVGGVHETIDEKCGFLVPMNDDRVLSDALKSLVVSALLRADMGRAARERYLQYFTLQRMISDTEQVYREVVKST</sequence>
<evidence type="ECO:0000259" key="2">
    <source>
        <dbReference type="Pfam" id="PF13439"/>
    </source>
</evidence>
<dbReference type="Proteomes" id="UP001501169">
    <property type="component" value="Unassembled WGS sequence"/>
</dbReference>
<dbReference type="Pfam" id="PF13439">
    <property type="entry name" value="Glyco_transf_4"/>
    <property type="match status" value="1"/>
</dbReference>
<accession>A0ABN1DAI1</accession>
<keyword evidence="4" id="KW-1185">Reference proteome</keyword>
<dbReference type="Pfam" id="PF00534">
    <property type="entry name" value="Glycos_transf_1"/>
    <property type="match status" value="1"/>
</dbReference>
<evidence type="ECO:0000313" key="4">
    <source>
        <dbReference type="Proteomes" id="UP001501169"/>
    </source>
</evidence>
<name>A0ABN1DAI1_9GAMM</name>
<feature type="domain" description="Glycosyltransferase subfamily 4-like N-terminal" evidence="2">
    <location>
        <begin position="13"/>
        <end position="175"/>
    </location>
</feature>
<dbReference type="RefSeq" id="WP_226765813.1">
    <property type="nucleotide sequence ID" value="NZ_BAAAEO010000001.1"/>
</dbReference>
<reference evidence="3 4" key="1">
    <citation type="journal article" date="2019" name="Int. J. Syst. Evol. Microbiol.">
        <title>The Global Catalogue of Microorganisms (GCM) 10K type strain sequencing project: providing services to taxonomists for standard genome sequencing and annotation.</title>
        <authorList>
            <consortium name="The Broad Institute Genomics Platform"/>
            <consortium name="The Broad Institute Genome Sequencing Center for Infectious Disease"/>
            <person name="Wu L."/>
            <person name="Ma J."/>
        </authorList>
    </citation>
    <scope>NUCLEOTIDE SEQUENCE [LARGE SCALE GENOMIC DNA]</scope>
    <source>
        <strain evidence="3 4">JCM 14331</strain>
    </source>
</reference>
<dbReference type="EMBL" id="BAAAEO010000001">
    <property type="protein sequence ID" value="GAA0538486.1"/>
    <property type="molecule type" value="Genomic_DNA"/>
</dbReference>
<dbReference type="PANTHER" id="PTHR12526:SF630">
    <property type="entry name" value="GLYCOSYLTRANSFERASE"/>
    <property type="match status" value="1"/>
</dbReference>
<proteinExistence type="predicted"/>
<dbReference type="InterPro" id="IPR001296">
    <property type="entry name" value="Glyco_trans_1"/>
</dbReference>
<organism evidence="3 4">
    <name type="scientific">Rheinheimera aquimaris</name>
    <dbReference type="NCBI Taxonomy" id="412437"/>
    <lineage>
        <taxon>Bacteria</taxon>
        <taxon>Pseudomonadati</taxon>
        <taxon>Pseudomonadota</taxon>
        <taxon>Gammaproteobacteria</taxon>
        <taxon>Chromatiales</taxon>
        <taxon>Chromatiaceae</taxon>
        <taxon>Rheinheimera</taxon>
    </lineage>
</organism>
<dbReference type="InterPro" id="IPR028098">
    <property type="entry name" value="Glyco_trans_4-like_N"/>
</dbReference>
<dbReference type="CDD" id="cd03808">
    <property type="entry name" value="GT4_CapM-like"/>
    <property type="match status" value="1"/>
</dbReference>
<evidence type="ECO:0000259" key="1">
    <source>
        <dbReference type="Pfam" id="PF00534"/>
    </source>
</evidence>
<dbReference type="Gene3D" id="3.40.50.2000">
    <property type="entry name" value="Glycogen Phosphorylase B"/>
    <property type="match status" value="2"/>
</dbReference>